<name>A0A0L6UGT9_9BASI</name>
<proteinExistence type="predicted"/>
<organism evidence="1 2">
    <name type="scientific">Puccinia sorghi</name>
    <dbReference type="NCBI Taxonomy" id="27349"/>
    <lineage>
        <taxon>Eukaryota</taxon>
        <taxon>Fungi</taxon>
        <taxon>Dikarya</taxon>
        <taxon>Basidiomycota</taxon>
        <taxon>Pucciniomycotina</taxon>
        <taxon>Pucciniomycetes</taxon>
        <taxon>Pucciniales</taxon>
        <taxon>Pucciniaceae</taxon>
        <taxon>Puccinia</taxon>
    </lineage>
</organism>
<sequence length="451" mass="51762">MRLTSAKIMPKMKLTTSFRVIHHLIIINTAKIRVEIAPEFVNYPTIPRNPKEKITKQVKKLIVWLLYINSAVLKNLHATGTISNNCELVDWIFNQIFEPQNSLPVIGRFTSQDIQALKKGKEFGPIQKMIITLLSSSLTSNREPQTALMIISNYYEEKCPQVSCALKSGQIHDLRSLVIQTTNSKMRIGSGFDGGSWIQALGNFPVRSLQQLPDSLKAKSCYSDINNGWIGVDLGPSKQELSCHIMKIFLVRNPRMSAALSFSFNDSKFPVVITLKMKPDNQGRRQGWVWLRDTGNQVKMKRQLVLNKLNKFMNHLNICHSALLRHLKNTKFQIDFEIKPLLINWIHQVLFDVNQNKLPLLGDFVVEDGIPINSFSPEDFNLIQTLLIRLITSQHSHRRNFQAALSVFGYWLKNMADDLYSQLFKNDEEYWDILTKIIDASIYAENETLSF</sequence>
<accession>A0A0L6UGT9</accession>
<protein>
    <submittedName>
        <fullName evidence="1">Uncharacterized protein</fullName>
    </submittedName>
</protein>
<gene>
    <name evidence="1" type="ORF">VP01_618g3</name>
</gene>
<dbReference type="Proteomes" id="UP000037035">
    <property type="component" value="Unassembled WGS sequence"/>
</dbReference>
<dbReference type="AlphaFoldDB" id="A0A0L6UGT9"/>
<dbReference type="OrthoDB" id="2499284at2759"/>
<comment type="caution">
    <text evidence="1">The sequence shown here is derived from an EMBL/GenBank/DDBJ whole genome shotgun (WGS) entry which is preliminary data.</text>
</comment>
<dbReference type="VEuPathDB" id="FungiDB:VP01_618g3"/>
<dbReference type="EMBL" id="LAVV01011485">
    <property type="protein sequence ID" value="KNZ47743.1"/>
    <property type="molecule type" value="Genomic_DNA"/>
</dbReference>
<keyword evidence="2" id="KW-1185">Reference proteome</keyword>
<evidence type="ECO:0000313" key="1">
    <source>
        <dbReference type="EMBL" id="KNZ47743.1"/>
    </source>
</evidence>
<evidence type="ECO:0000313" key="2">
    <source>
        <dbReference type="Proteomes" id="UP000037035"/>
    </source>
</evidence>
<reference evidence="1 2" key="1">
    <citation type="submission" date="2015-08" db="EMBL/GenBank/DDBJ databases">
        <title>Next Generation Sequencing and Analysis of the Genome of Puccinia sorghi L Schw, the Causal Agent of Maize Common Rust.</title>
        <authorList>
            <person name="Rochi L."/>
            <person name="Burguener G."/>
            <person name="Darino M."/>
            <person name="Turjanski A."/>
            <person name="Kreff E."/>
            <person name="Dieguez M.J."/>
            <person name="Sacco F."/>
        </authorList>
    </citation>
    <scope>NUCLEOTIDE SEQUENCE [LARGE SCALE GENOMIC DNA]</scope>
    <source>
        <strain evidence="1 2">RO10H11247</strain>
    </source>
</reference>